<accession>A0A9P5YP24</accession>
<name>A0A9P5YP24_9AGAR</name>
<protein>
    <recommendedName>
        <fullName evidence="4">HIT domain-containing protein</fullName>
    </recommendedName>
</protein>
<evidence type="ECO:0008006" key="4">
    <source>
        <dbReference type="Google" id="ProtNLM"/>
    </source>
</evidence>
<organism evidence="2 3">
    <name type="scientific">Pholiota conissans</name>
    <dbReference type="NCBI Taxonomy" id="109636"/>
    <lineage>
        <taxon>Eukaryota</taxon>
        <taxon>Fungi</taxon>
        <taxon>Dikarya</taxon>
        <taxon>Basidiomycota</taxon>
        <taxon>Agaricomycotina</taxon>
        <taxon>Agaricomycetes</taxon>
        <taxon>Agaricomycetidae</taxon>
        <taxon>Agaricales</taxon>
        <taxon>Agaricineae</taxon>
        <taxon>Strophariaceae</taxon>
        <taxon>Pholiota</taxon>
    </lineage>
</organism>
<gene>
    <name evidence="2" type="ORF">BDN70DRAFT_844458</name>
</gene>
<dbReference type="InterPro" id="IPR036265">
    <property type="entry name" value="HIT-like_sf"/>
</dbReference>
<feature type="compositionally biased region" description="Low complexity" evidence="1">
    <location>
        <begin position="242"/>
        <end position="251"/>
    </location>
</feature>
<dbReference type="Gene3D" id="3.30.428.10">
    <property type="entry name" value="HIT-like"/>
    <property type="match status" value="1"/>
</dbReference>
<dbReference type="EMBL" id="MU155532">
    <property type="protein sequence ID" value="KAF9472468.1"/>
    <property type="molecule type" value="Genomic_DNA"/>
</dbReference>
<dbReference type="Pfam" id="PF11969">
    <property type="entry name" value="DcpS_C"/>
    <property type="match status" value="1"/>
</dbReference>
<dbReference type="OrthoDB" id="3361363at2759"/>
<evidence type="ECO:0000313" key="3">
    <source>
        <dbReference type="Proteomes" id="UP000807469"/>
    </source>
</evidence>
<evidence type="ECO:0000256" key="1">
    <source>
        <dbReference type="SAM" id="MobiDB-lite"/>
    </source>
</evidence>
<reference evidence="2" key="1">
    <citation type="submission" date="2020-11" db="EMBL/GenBank/DDBJ databases">
        <authorList>
            <consortium name="DOE Joint Genome Institute"/>
            <person name="Ahrendt S."/>
            <person name="Riley R."/>
            <person name="Andreopoulos W."/>
            <person name="Labutti K."/>
            <person name="Pangilinan J."/>
            <person name="Ruiz-Duenas F.J."/>
            <person name="Barrasa J.M."/>
            <person name="Sanchez-Garcia M."/>
            <person name="Camarero S."/>
            <person name="Miyauchi S."/>
            <person name="Serrano A."/>
            <person name="Linde D."/>
            <person name="Babiker R."/>
            <person name="Drula E."/>
            <person name="Ayuso-Fernandez I."/>
            <person name="Pacheco R."/>
            <person name="Padilla G."/>
            <person name="Ferreira P."/>
            <person name="Barriuso J."/>
            <person name="Kellner H."/>
            <person name="Castanera R."/>
            <person name="Alfaro M."/>
            <person name="Ramirez L."/>
            <person name="Pisabarro A.G."/>
            <person name="Kuo A."/>
            <person name="Tritt A."/>
            <person name="Lipzen A."/>
            <person name="He G."/>
            <person name="Yan M."/>
            <person name="Ng V."/>
            <person name="Cullen D."/>
            <person name="Martin F."/>
            <person name="Rosso M.-N."/>
            <person name="Henrissat B."/>
            <person name="Hibbett D."/>
            <person name="Martinez A.T."/>
            <person name="Grigoriev I.V."/>
        </authorList>
    </citation>
    <scope>NUCLEOTIDE SEQUENCE</scope>
    <source>
        <strain evidence="2">CIRM-BRFM 674</strain>
    </source>
</reference>
<dbReference type="AlphaFoldDB" id="A0A9P5YP24"/>
<dbReference type="Proteomes" id="UP000807469">
    <property type="component" value="Unassembled WGS sequence"/>
</dbReference>
<comment type="caution">
    <text evidence="2">The sequence shown here is derived from an EMBL/GenBank/DDBJ whole genome shotgun (WGS) entry which is preliminary data.</text>
</comment>
<dbReference type="SUPFAM" id="SSF54197">
    <property type="entry name" value="HIT-like"/>
    <property type="match status" value="1"/>
</dbReference>
<feature type="compositionally biased region" description="Polar residues" evidence="1">
    <location>
        <begin position="252"/>
        <end position="265"/>
    </location>
</feature>
<evidence type="ECO:0000313" key="2">
    <source>
        <dbReference type="EMBL" id="KAF9472468.1"/>
    </source>
</evidence>
<sequence length="265" mass="28353">MASFAPKAGCPMCSIVATASHTTPNSPRSPSFPPGSTQAEVLWRDDNFTAYREKANPVSSKGHIIIAFNLHVPSIYTLSSSDLPLLVNVRNLATRLLASLLPASTPVTPSTAAPPVPLQSASNQFRIGFITPPFKDNKIPVTDHLHAHAYIGPGDLLGWWRGVAYGPLAWYAIDDLIAEIRESVTNNRVKSGYENRVRAPIDMVPSAGARAGNADGIETTEPGIANIEARLEDGEALMTPGSSSSSPHSSSQYLSPQNQIPHLRV</sequence>
<proteinExistence type="predicted"/>
<feature type="region of interest" description="Disordered" evidence="1">
    <location>
        <begin position="237"/>
        <end position="265"/>
    </location>
</feature>
<keyword evidence="3" id="KW-1185">Reference proteome</keyword>